<keyword evidence="3" id="KW-1185">Reference proteome</keyword>
<dbReference type="InterPro" id="IPR036291">
    <property type="entry name" value="NAD(P)-bd_dom_sf"/>
</dbReference>
<proteinExistence type="predicted"/>
<dbReference type="EMBL" id="CAKXYY010000016">
    <property type="protein sequence ID" value="CAH2354450.1"/>
    <property type="molecule type" value="Genomic_DNA"/>
</dbReference>
<feature type="domain" description="NAD(P)-binding" evidence="1">
    <location>
        <begin position="10"/>
        <end position="196"/>
    </location>
</feature>
<name>A0A9P0VZZ5_9ASCO</name>
<evidence type="ECO:0000313" key="2">
    <source>
        <dbReference type="EMBL" id="CAH2354450.1"/>
    </source>
</evidence>
<gene>
    <name evidence="2" type="ORF">CLIB1423_16S02938</name>
</gene>
<organism evidence="2 3">
    <name type="scientific">[Candida] railenensis</name>
    <dbReference type="NCBI Taxonomy" id="45579"/>
    <lineage>
        <taxon>Eukaryota</taxon>
        <taxon>Fungi</taxon>
        <taxon>Dikarya</taxon>
        <taxon>Ascomycota</taxon>
        <taxon>Saccharomycotina</taxon>
        <taxon>Pichiomycetes</taxon>
        <taxon>Debaryomycetaceae</taxon>
        <taxon>Kurtzmaniella</taxon>
    </lineage>
</organism>
<sequence length="217" mass="23733">MSIKSVIVFGAHGLIGQHFVRLASGAGLKTTAVIRNSEQAATIKSLGSDIATKSFTVDEATVEEISKSISGNDAVVITVGSRGKNLLGVDLDGVVKVYEASTLANVRRLVLISAAHAEDREWFSKTPLHNYYIAKHYADRILQYEFKDKLDFTILKPTRLTDGASTGKIKFLEPREGDAEIHREDVAQVILNILDKKATFGKSYDFANGNKDIDSSF</sequence>
<dbReference type="PANTHER" id="PTHR15020:SF50">
    <property type="entry name" value="UPF0659 PROTEIN YMR090W"/>
    <property type="match status" value="1"/>
</dbReference>
<dbReference type="PANTHER" id="PTHR15020">
    <property type="entry name" value="FLAVIN REDUCTASE-RELATED"/>
    <property type="match status" value="1"/>
</dbReference>
<dbReference type="Pfam" id="PF13460">
    <property type="entry name" value="NAD_binding_10"/>
    <property type="match status" value="1"/>
</dbReference>
<reference evidence="2" key="1">
    <citation type="submission" date="2022-03" db="EMBL/GenBank/DDBJ databases">
        <authorList>
            <person name="Legras J.-L."/>
            <person name="Devillers H."/>
            <person name="Grondin C."/>
        </authorList>
    </citation>
    <scope>NUCLEOTIDE SEQUENCE</scope>
    <source>
        <strain evidence="2">CLIB 1423</strain>
    </source>
</reference>
<evidence type="ECO:0000259" key="1">
    <source>
        <dbReference type="Pfam" id="PF13460"/>
    </source>
</evidence>
<dbReference type="Proteomes" id="UP000837801">
    <property type="component" value="Unassembled WGS sequence"/>
</dbReference>
<dbReference type="SUPFAM" id="SSF51735">
    <property type="entry name" value="NAD(P)-binding Rossmann-fold domains"/>
    <property type="match status" value="1"/>
</dbReference>
<dbReference type="OrthoDB" id="10254604at2759"/>
<dbReference type="AlphaFoldDB" id="A0A9P0VZZ5"/>
<comment type="caution">
    <text evidence="2">The sequence shown here is derived from an EMBL/GenBank/DDBJ whole genome shotgun (WGS) entry which is preliminary data.</text>
</comment>
<protein>
    <submittedName>
        <fullName evidence="2">UPF0659 protein</fullName>
    </submittedName>
</protein>
<dbReference type="InterPro" id="IPR016040">
    <property type="entry name" value="NAD(P)-bd_dom"/>
</dbReference>
<evidence type="ECO:0000313" key="3">
    <source>
        <dbReference type="Proteomes" id="UP000837801"/>
    </source>
</evidence>
<dbReference type="Gene3D" id="3.40.50.720">
    <property type="entry name" value="NAD(P)-binding Rossmann-like Domain"/>
    <property type="match status" value="1"/>
</dbReference>
<accession>A0A9P0VZZ5</accession>